<dbReference type="GO" id="GO:0005777">
    <property type="term" value="C:peroxisome"/>
    <property type="evidence" value="ECO:0007669"/>
    <property type="project" value="TreeGrafter"/>
</dbReference>
<evidence type="ECO:0000313" key="8">
    <source>
        <dbReference type="EMBL" id="KAF2761717.1"/>
    </source>
</evidence>
<dbReference type="GO" id="GO:0006696">
    <property type="term" value="P:ergosterol biosynthetic process"/>
    <property type="evidence" value="ECO:0007669"/>
    <property type="project" value="TreeGrafter"/>
</dbReference>
<gene>
    <name evidence="8" type="ORF">EJ05DRAFT_182899</name>
</gene>
<organism evidence="8 9">
    <name type="scientific">Pseudovirgaria hyperparasitica</name>
    <dbReference type="NCBI Taxonomy" id="470096"/>
    <lineage>
        <taxon>Eukaryota</taxon>
        <taxon>Fungi</taxon>
        <taxon>Dikarya</taxon>
        <taxon>Ascomycota</taxon>
        <taxon>Pezizomycotina</taxon>
        <taxon>Dothideomycetes</taxon>
        <taxon>Dothideomycetes incertae sedis</taxon>
        <taxon>Acrospermales</taxon>
        <taxon>Acrospermaceae</taxon>
        <taxon>Pseudovirgaria</taxon>
    </lineage>
</organism>
<evidence type="ECO:0000256" key="7">
    <source>
        <dbReference type="SAM" id="MobiDB-lite"/>
    </source>
</evidence>
<keyword evidence="8" id="KW-0689">Ribosomal protein</keyword>
<dbReference type="Proteomes" id="UP000799437">
    <property type="component" value="Unassembled WGS sequence"/>
</dbReference>
<keyword evidence="6" id="KW-0067">ATP-binding</keyword>
<evidence type="ECO:0000256" key="4">
    <source>
        <dbReference type="ARBA" id="ARBA00022741"/>
    </source>
</evidence>
<dbReference type="PANTHER" id="PTHR31814:SF2">
    <property type="entry name" value="PHOSPHOMEVALONATE KINASE"/>
    <property type="match status" value="1"/>
</dbReference>
<feature type="compositionally biased region" description="Low complexity" evidence="7">
    <location>
        <begin position="333"/>
        <end position="343"/>
    </location>
</feature>
<dbReference type="GeneID" id="54480656"/>
<dbReference type="GO" id="GO:0004631">
    <property type="term" value="F:phosphomevalonate kinase activity"/>
    <property type="evidence" value="ECO:0007669"/>
    <property type="project" value="UniProtKB-EC"/>
</dbReference>
<reference evidence="8" key="1">
    <citation type="journal article" date="2020" name="Stud. Mycol.">
        <title>101 Dothideomycetes genomes: a test case for predicting lifestyles and emergence of pathogens.</title>
        <authorList>
            <person name="Haridas S."/>
            <person name="Albert R."/>
            <person name="Binder M."/>
            <person name="Bloem J."/>
            <person name="Labutti K."/>
            <person name="Salamov A."/>
            <person name="Andreopoulos B."/>
            <person name="Baker S."/>
            <person name="Barry K."/>
            <person name="Bills G."/>
            <person name="Bluhm B."/>
            <person name="Cannon C."/>
            <person name="Castanera R."/>
            <person name="Culley D."/>
            <person name="Daum C."/>
            <person name="Ezra D."/>
            <person name="Gonzalez J."/>
            <person name="Henrissat B."/>
            <person name="Kuo A."/>
            <person name="Liang C."/>
            <person name="Lipzen A."/>
            <person name="Lutzoni F."/>
            <person name="Magnuson J."/>
            <person name="Mondo S."/>
            <person name="Nolan M."/>
            <person name="Ohm R."/>
            <person name="Pangilinan J."/>
            <person name="Park H.-J."/>
            <person name="Ramirez L."/>
            <person name="Alfaro M."/>
            <person name="Sun H."/>
            <person name="Tritt A."/>
            <person name="Yoshinaga Y."/>
            <person name="Zwiers L.-H."/>
            <person name="Turgeon B."/>
            <person name="Goodwin S."/>
            <person name="Spatafora J."/>
            <person name="Crous P."/>
            <person name="Grigoriev I."/>
        </authorList>
    </citation>
    <scope>NUCLEOTIDE SEQUENCE</scope>
    <source>
        <strain evidence="8">CBS 121739</strain>
    </source>
</reference>
<dbReference type="RefSeq" id="XP_033604168.1">
    <property type="nucleotide sequence ID" value="XM_033739602.1"/>
</dbReference>
<protein>
    <recommendedName>
        <fullName evidence="2">phosphomevalonate kinase</fullName>
        <ecNumber evidence="2">2.7.4.2</ecNumber>
    </recommendedName>
</protein>
<dbReference type="InterPro" id="IPR035102">
    <property type="entry name" value="Phosphomevalonate_kinase"/>
</dbReference>
<dbReference type="AlphaFoldDB" id="A0A6A6WJ13"/>
<dbReference type="Gene3D" id="3.30.230.10">
    <property type="match status" value="1"/>
</dbReference>
<evidence type="ECO:0000256" key="3">
    <source>
        <dbReference type="ARBA" id="ARBA00022679"/>
    </source>
</evidence>
<evidence type="ECO:0000256" key="2">
    <source>
        <dbReference type="ARBA" id="ARBA00012958"/>
    </source>
</evidence>
<dbReference type="InterPro" id="IPR020568">
    <property type="entry name" value="Ribosomal_Su5_D2-typ_SF"/>
</dbReference>
<evidence type="ECO:0000256" key="5">
    <source>
        <dbReference type="ARBA" id="ARBA00022777"/>
    </source>
</evidence>
<evidence type="ECO:0000256" key="6">
    <source>
        <dbReference type="ARBA" id="ARBA00022840"/>
    </source>
</evidence>
<feature type="region of interest" description="Disordered" evidence="7">
    <location>
        <begin position="280"/>
        <end position="343"/>
    </location>
</feature>
<evidence type="ECO:0000313" key="9">
    <source>
        <dbReference type="Proteomes" id="UP000799437"/>
    </source>
</evidence>
<comment type="pathway">
    <text evidence="1">Isoprenoid biosynthesis; isopentenyl diphosphate biosynthesis via mevalonate pathway; isopentenyl diphosphate from (R)-mevalonate: step 2/3.</text>
</comment>
<dbReference type="GO" id="GO:0005840">
    <property type="term" value="C:ribosome"/>
    <property type="evidence" value="ECO:0007669"/>
    <property type="project" value="UniProtKB-KW"/>
</dbReference>
<dbReference type="SUPFAM" id="SSF54211">
    <property type="entry name" value="Ribosomal protein S5 domain 2-like"/>
    <property type="match status" value="1"/>
</dbReference>
<dbReference type="GO" id="GO:0005524">
    <property type="term" value="F:ATP binding"/>
    <property type="evidence" value="ECO:0007669"/>
    <property type="project" value="UniProtKB-KW"/>
</dbReference>
<feature type="compositionally biased region" description="Low complexity" evidence="7">
    <location>
        <begin position="303"/>
        <end position="324"/>
    </location>
</feature>
<dbReference type="InterPro" id="IPR014721">
    <property type="entry name" value="Ribsml_uS5_D2-typ_fold_subgr"/>
</dbReference>
<dbReference type="EC" id="2.7.4.2" evidence="2"/>
<dbReference type="PANTHER" id="PTHR31814">
    <property type="match status" value="1"/>
</dbReference>
<keyword evidence="5" id="KW-0418">Kinase</keyword>
<dbReference type="GO" id="GO:0019287">
    <property type="term" value="P:isopentenyl diphosphate biosynthetic process, mevalonate pathway"/>
    <property type="evidence" value="ECO:0007669"/>
    <property type="project" value="TreeGrafter"/>
</dbReference>
<keyword evidence="4" id="KW-0547">Nucleotide-binding</keyword>
<evidence type="ECO:0000256" key="1">
    <source>
        <dbReference type="ARBA" id="ARBA00005017"/>
    </source>
</evidence>
<dbReference type="EMBL" id="ML996566">
    <property type="protein sequence ID" value="KAF2761717.1"/>
    <property type="molecule type" value="Genomic_DNA"/>
</dbReference>
<keyword evidence="9" id="KW-1185">Reference proteome</keyword>
<feature type="region of interest" description="Disordered" evidence="7">
    <location>
        <begin position="188"/>
        <end position="208"/>
    </location>
</feature>
<accession>A0A6A6WJ13</accession>
<proteinExistence type="predicted"/>
<sequence length="343" mass="35732">MALPLKAVSAPGKVLLAGGYLVLDRDYTGLVFGLDARIHVVIQPLPTPSGVSLQEIIVKSPQFKDAVWQYGYRQAADDAGVEVTQLDPSRTGTLNRNPFVETTLAYALSYITALTHAPIPASTITILADTAYYSNTPSPSPNNPSSQFANFAVPLHSAHKTGLGSSAALVTSLTAALLAHYLPPTSFSLSPSPSTNTDSNTTTNTTNKSKTHLHNLAQAAHCAAQGKIGSGFDIASAVHGSALYRRFSPSILAQTTSSTPGSTPGFALTLTSLVQDTAAPPKWDTQITPPNSSLSPPPPKTNPNPNGRTTPPSHPTSPQSAPISAPSPPPQTCPSSQSSKHAF</sequence>
<dbReference type="OrthoDB" id="10262935at2759"/>
<name>A0A6A6WJ13_9PEZI</name>
<keyword evidence="8" id="KW-0687">Ribonucleoprotein</keyword>
<dbReference type="GO" id="GO:0010142">
    <property type="term" value="P:farnesyl diphosphate biosynthetic process, mevalonate pathway"/>
    <property type="evidence" value="ECO:0007669"/>
    <property type="project" value="TreeGrafter"/>
</dbReference>
<keyword evidence="3" id="KW-0808">Transferase</keyword>